<dbReference type="PANTHER" id="PTHR43316">
    <property type="entry name" value="HYDROLASE, HALOACID DELAHOGENASE-RELATED"/>
    <property type="match status" value="1"/>
</dbReference>
<dbReference type="InterPro" id="IPR006328">
    <property type="entry name" value="2-HAD"/>
</dbReference>
<comment type="similarity">
    <text evidence="1 3">Belongs to the HAD-like hydrolase superfamily. S-2-haloalkanoic acid dehalogenase family.</text>
</comment>
<name>A0ABV7KWU6_9PROT</name>
<dbReference type="EC" id="3.8.1.2" evidence="3"/>
<gene>
    <name evidence="4" type="ORF">ACFOGJ_06350</name>
</gene>
<dbReference type="Gene3D" id="1.10.150.240">
    <property type="entry name" value="Putative phosphatase, domain 2"/>
    <property type="match status" value="1"/>
</dbReference>
<protein>
    <recommendedName>
        <fullName evidence="3">(S)-2-haloacid dehalogenase</fullName>
        <ecNumber evidence="3">3.8.1.2</ecNumber>
    </recommendedName>
    <alternativeName>
        <fullName evidence="3">2-haloalkanoic acid dehalogenase</fullName>
    </alternativeName>
    <alternativeName>
        <fullName evidence="3">Halocarboxylic acid halidohydrolase</fullName>
    </alternativeName>
    <alternativeName>
        <fullName evidence="3">L-2-haloacid dehalogenase</fullName>
    </alternativeName>
</protein>
<dbReference type="RefSeq" id="WP_379898981.1">
    <property type="nucleotide sequence ID" value="NZ_JBHRTR010000017.1"/>
</dbReference>
<dbReference type="InterPro" id="IPR051540">
    <property type="entry name" value="S-2-haloacid_dehalogenase"/>
</dbReference>
<dbReference type="Gene3D" id="3.40.50.1000">
    <property type="entry name" value="HAD superfamily/HAD-like"/>
    <property type="match status" value="1"/>
</dbReference>
<evidence type="ECO:0000313" key="4">
    <source>
        <dbReference type="EMBL" id="MFC3226840.1"/>
    </source>
</evidence>
<evidence type="ECO:0000313" key="5">
    <source>
        <dbReference type="Proteomes" id="UP001595528"/>
    </source>
</evidence>
<dbReference type="InterPro" id="IPR023198">
    <property type="entry name" value="PGP-like_dom2"/>
</dbReference>
<reference evidence="5" key="1">
    <citation type="journal article" date="2019" name="Int. J. Syst. Evol. Microbiol.">
        <title>The Global Catalogue of Microorganisms (GCM) 10K type strain sequencing project: providing services to taxonomists for standard genome sequencing and annotation.</title>
        <authorList>
            <consortium name="The Broad Institute Genomics Platform"/>
            <consortium name="The Broad Institute Genome Sequencing Center for Infectious Disease"/>
            <person name="Wu L."/>
            <person name="Ma J."/>
        </authorList>
    </citation>
    <scope>NUCLEOTIDE SEQUENCE [LARGE SCALE GENOMIC DNA]</scope>
    <source>
        <strain evidence="5">KCTC 42964</strain>
    </source>
</reference>
<sequence>MPPSALFFDVFGTVVDWHGTVAREAALLLEPAGVTLDWFAFAKAWRNEYAPSFMPIVKGERSYADLDVLHRENLLRVLAAEGLPPQDAPLVAELVHIWHRLDPWPDAVGGLRRLRARFPCCTVSNGHAALMAAMARHAGLEWDLILGSEPAQQYKPHPRVYRTAASWMRLETGDCMMVATHENDLKAAAECGLKTAYVCRPHEWGRRDGDGFDDMPEGRYDLVARDFHDLADQLGC</sequence>
<dbReference type="InterPro" id="IPR023214">
    <property type="entry name" value="HAD_sf"/>
</dbReference>
<dbReference type="SUPFAM" id="SSF56784">
    <property type="entry name" value="HAD-like"/>
    <property type="match status" value="1"/>
</dbReference>
<evidence type="ECO:0000256" key="2">
    <source>
        <dbReference type="ARBA" id="ARBA00022801"/>
    </source>
</evidence>
<dbReference type="NCBIfam" id="TIGR01428">
    <property type="entry name" value="HAD_type_II"/>
    <property type="match status" value="1"/>
</dbReference>
<keyword evidence="2 3" id="KW-0378">Hydrolase</keyword>
<comment type="function">
    <text evidence="3">Catalyzes the hydrolytic dehalogenation of small (S)-2-haloalkanoic acids to yield the corresponding (R)-2-hydroxyalkanoic acids.</text>
</comment>
<comment type="caution">
    <text evidence="4">The sequence shown here is derived from an EMBL/GenBank/DDBJ whole genome shotgun (WGS) entry which is preliminary data.</text>
</comment>
<proteinExistence type="inferred from homology"/>
<dbReference type="Pfam" id="PF00702">
    <property type="entry name" value="Hydrolase"/>
    <property type="match status" value="1"/>
</dbReference>
<keyword evidence="5" id="KW-1185">Reference proteome</keyword>
<evidence type="ECO:0000256" key="3">
    <source>
        <dbReference type="RuleBase" id="RU368077"/>
    </source>
</evidence>
<dbReference type="InterPro" id="IPR036412">
    <property type="entry name" value="HAD-like_sf"/>
</dbReference>
<dbReference type="EMBL" id="JBHRTR010000017">
    <property type="protein sequence ID" value="MFC3226840.1"/>
    <property type="molecule type" value="Genomic_DNA"/>
</dbReference>
<dbReference type="InterPro" id="IPR006439">
    <property type="entry name" value="HAD-SF_hydro_IA"/>
</dbReference>
<accession>A0ABV7KWU6</accession>
<comment type="catalytic activity">
    <reaction evidence="3">
        <text>an (S)-2-haloacid + H2O = a (2R)-2-hydroxycarboxylate + a halide anion + H(+)</text>
        <dbReference type="Rhea" id="RHEA:11192"/>
        <dbReference type="ChEBI" id="CHEBI:15377"/>
        <dbReference type="ChEBI" id="CHEBI:15378"/>
        <dbReference type="ChEBI" id="CHEBI:16042"/>
        <dbReference type="ChEBI" id="CHEBI:58314"/>
        <dbReference type="ChEBI" id="CHEBI:137405"/>
        <dbReference type="EC" id="3.8.1.2"/>
    </reaction>
</comment>
<dbReference type="PANTHER" id="PTHR43316:SF3">
    <property type="entry name" value="HALOACID DEHALOGENASE, TYPE II (AFU_ORTHOLOGUE AFUA_2G07750)-RELATED"/>
    <property type="match status" value="1"/>
</dbReference>
<organism evidence="4 5">
    <name type="scientific">Marinibaculum pumilum</name>
    <dbReference type="NCBI Taxonomy" id="1766165"/>
    <lineage>
        <taxon>Bacteria</taxon>
        <taxon>Pseudomonadati</taxon>
        <taxon>Pseudomonadota</taxon>
        <taxon>Alphaproteobacteria</taxon>
        <taxon>Rhodospirillales</taxon>
        <taxon>Rhodospirillaceae</taxon>
        <taxon>Marinibaculum</taxon>
    </lineage>
</organism>
<dbReference type="PRINTS" id="PR00413">
    <property type="entry name" value="HADHALOGNASE"/>
</dbReference>
<dbReference type="NCBIfam" id="TIGR01493">
    <property type="entry name" value="HAD-SF-IA-v2"/>
    <property type="match status" value="1"/>
</dbReference>
<dbReference type="Proteomes" id="UP001595528">
    <property type="component" value="Unassembled WGS sequence"/>
</dbReference>
<evidence type="ECO:0000256" key="1">
    <source>
        <dbReference type="ARBA" id="ARBA00008106"/>
    </source>
</evidence>